<evidence type="ECO:0000313" key="3">
    <source>
        <dbReference type="EMBL" id="OJJ00543.1"/>
    </source>
</evidence>
<protein>
    <submittedName>
        <fullName evidence="3">Uncharacterized protein</fullName>
    </submittedName>
</protein>
<proteinExistence type="predicted"/>
<feature type="region of interest" description="Disordered" evidence="2">
    <location>
        <begin position="345"/>
        <end position="391"/>
    </location>
</feature>
<dbReference type="STRING" id="1036611.A0A1L9PGE0"/>
<gene>
    <name evidence="3" type="ORF">ASPVEDRAFT_126541</name>
</gene>
<dbReference type="EMBL" id="KV878127">
    <property type="protein sequence ID" value="OJJ00543.1"/>
    <property type="molecule type" value="Genomic_DNA"/>
</dbReference>
<organism evidence="3 4">
    <name type="scientific">Aspergillus versicolor CBS 583.65</name>
    <dbReference type="NCBI Taxonomy" id="1036611"/>
    <lineage>
        <taxon>Eukaryota</taxon>
        <taxon>Fungi</taxon>
        <taxon>Dikarya</taxon>
        <taxon>Ascomycota</taxon>
        <taxon>Pezizomycotina</taxon>
        <taxon>Eurotiomycetes</taxon>
        <taxon>Eurotiomycetidae</taxon>
        <taxon>Eurotiales</taxon>
        <taxon>Aspergillaceae</taxon>
        <taxon>Aspergillus</taxon>
        <taxon>Aspergillus subgen. Nidulantes</taxon>
    </lineage>
</organism>
<dbReference type="VEuPathDB" id="FungiDB:ASPVEDRAFT_126541"/>
<keyword evidence="1" id="KW-0175">Coiled coil</keyword>
<accession>A0A1L9PGE0</accession>
<evidence type="ECO:0000313" key="4">
    <source>
        <dbReference type="Proteomes" id="UP000184073"/>
    </source>
</evidence>
<name>A0A1L9PGE0_ASPVE</name>
<dbReference type="Proteomes" id="UP000184073">
    <property type="component" value="Unassembled WGS sequence"/>
</dbReference>
<sequence>MAPTKSVGIDEDRYRREVLLLSSEEDEIAQQQQLTEEAKQLGLKVPEIEIVASLAASIASGMVDLSSPILSSSSSTDRNSICETAHAHDSPQLDQLASSLSDYTISSNIARGGSTRSITSTLSTRPTSFSSSEGRPIQGGEKSLTRPSRHRSSFLSVISGSEKSGKERKRSSIKSAIGKIPFRKRRTPSTVLLPPAAQITVTKGEGGVEKLYVESKPNDTHRPTSIPPEDEEEPLKLEVPAFDNESLLRSLGNSELKQLRDAQISEQKLHISFQCDLVNELRRAQQAKLDDKLAQNRQIEDEKREKNIADAGRMEERQLIIEMEQIREFERAKANSRTRIKYMEGYLSNSSPPDSRSPSHSASDLTTPSRSFTQRHKAQLAQEHHDYDSMGQLHTSKIKVLRDRQEIRLRESIARMDRELEAMIDGHSAELSSLQKEHEQEETLILQALNVKKTKLRHRWVLEEAILRKKLENKDGNLYGPLPPLSFSDSQSETRDSAICVSDPDGEAEVKRPKDA</sequence>
<reference evidence="4" key="1">
    <citation type="journal article" date="2017" name="Genome Biol.">
        <title>Comparative genomics reveals high biological diversity and specific adaptations in the industrially and medically important fungal genus Aspergillus.</title>
        <authorList>
            <person name="de Vries R.P."/>
            <person name="Riley R."/>
            <person name="Wiebenga A."/>
            <person name="Aguilar-Osorio G."/>
            <person name="Amillis S."/>
            <person name="Uchima C.A."/>
            <person name="Anderluh G."/>
            <person name="Asadollahi M."/>
            <person name="Askin M."/>
            <person name="Barry K."/>
            <person name="Battaglia E."/>
            <person name="Bayram O."/>
            <person name="Benocci T."/>
            <person name="Braus-Stromeyer S.A."/>
            <person name="Caldana C."/>
            <person name="Canovas D."/>
            <person name="Cerqueira G.C."/>
            <person name="Chen F."/>
            <person name="Chen W."/>
            <person name="Choi C."/>
            <person name="Clum A."/>
            <person name="Dos Santos R.A."/>
            <person name="Damasio A.R."/>
            <person name="Diallinas G."/>
            <person name="Emri T."/>
            <person name="Fekete E."/>
            <person name="Flipphi M."/>
            <person name="Freyberg S."/>
            <person name="Gallo A."/>
            <person name="Gournas C."/>
            <person name="Habgood R."/>
            <person name="Hainaut M."/>
            <person name="Harispe M.L."/>
            <person name="Henrissat B."/>
            <person name="Hilden K.S."/>
            <person name="Hope R."/>
            <person name="Hossain A."/>
            <person name="Karabika E."/>
            <person name="Karaffa L."/>
            <person name="Karanyi Z."/>
            <person name="Krasevec N."/>
            <person name="Kuo A."/>
            <person name="Kusch H."/>
            <person name="LaButti K."/>
            <person name="Lagendijk E.L."/>
            <person name="Lapidus A."/>
            <person name="Levasseur A."/>
            <person name="Lindquist E."/>
            <person name="Lipzen A."/>
            <person name="Logrieco A.F."/>
            <person name="MacCabe A."/>
            <person name="Maekelae M.R."/>
            <person name="Malavazi I."/>
            <person name="Melin P."/>
            <person name="Meyer V."/>
            <person name="Mielnichuk N."/>
            <person name="Miskei M."/>
            <person name="Molnar A.P."/>
            <person name="Mule G."/>
            <person name="Ngan C.Y."/>
            <person name="Orejas M."/>
            <person name="Orosz E."/>
            <person name="Ouedraogo J.P."/>
            <person name="Overkamp K.M."/>
            <person name="Park H.-S."/>
            <person name="Perrone G."/>
            <person name="Piumi F."/>
            <person name="Punt P.J."/>
            <person name="Ram A.F."/>
            <person name="Ramon A."/>
            <person name="Rauscher S."/>
            <person name="Record E."/>
            <person name="Riano-Pachon D.M."/>
            <person name="Robert V."/>
            <person name="Roehrig J."/>
            <person name="Ruller R."/>
            <person name="Salamov A."/>
            <person name="Salih N.S."/>
            <person name="Samson R.A."/>
            <person name="Sandor E."/>
            <person name="Sanguinetti M."/>
            <person name="Schuetze T."/>
            <person name="Sepcic K."/>
            <person name="Shelest E."/>
            <person name="Sherlock G."/>
            <person name="Sophianopoulou V."/>
            <person name="Squina F.M."/>
            <person name="Sun H."/>
            <person name="Susca A."/>
            <person name="Todd R.B."/>
            <person name="Tsang A."/>
            <person name="Unkles S.E."/>
            <person name="van de Wiele N."/>
            <person name="van Rossen-Uffink D."/>
            <person name="Oliveira J.V."/>
            <person name="Vesth T.C."/>
            <person name="Visser J."/>
            <person name="Yu J.-H."/>
            <person name="Zhou M."/>
            <person name="Andersen M.R."/>
            <person name="Archer D.B."/>
            <person name="Baker S.E."/>
            <person name="Benoit I."/>
            <person name="Brakhage A.A."/>
            <person name="Braus G.H."/>
            <person name="Fischer R."/>
            <person name="Frisvad J.C."/>
            <person name="Goldman G.H."/>
            <person name="Houbraken J."/>
            <person name="Oakley B."/>
            <person name="Pocsi I."/>
            <person name="Scazzocchio C."/>
            <person name="Seiboth B."/>
            <person name="vanKuyk P.A."/>
            <person name="Wortman J."/>
            <person name="Dyer P.S."/>
            <person name="Grigoriev I.V."/>
        </authorList>
    </citation>
    <scope>NUCLEOTIDE SEQUENCE [LARGE SCALE GENOMIC DNA]</scope>
    <source>
        <strain evidence="4">CBS 583.65</strain>
    </source>
</reference>
<feature type="region of interest" description="Disordered" evidence="2">
    <location>
        <begin position="478"/>
        <end position="516"/>
    </location>
</feature>
<evidence type="ECO:0000256" key="2">
    <source>
        <dbReference type="SAM" id="MobiDB-lite"/>
    </source>
</evidence>
<feature type="region of interest" description="Disordered" evidence="2">
    <location>
        <begin position="114"/>
        <end position="178"/>
    </location>
</feature>
<feature type="compositionally biased region" description="Low complexity" evidence="2">
    <location>
        <begin position="114"/>
        <end position="128"/>
    </location>
</feature>
<feature type="coiled-coil region" evidence="1">
    <location>
        <begin position="417"/>
        <end position="444"/>
    </location>
</feature>
<feature type="compositionally biased region" description="Low complexity" evidence="2">
    <location>
        <begin position="348"/>
        <end position="363"/>
    </location>
</feature>
<keyword evidence="4" id="KW-1185">Reference proteome</keyword>
<dbReference type="AlphaFoldDB" id="A0A1L9PGE0"/>
<evidence type="ECO:0000256" key="1">
    <source>
        <dbReference type="SAM" id="Coils"/>
    </source>
</evidence>
<dbReference type="OrthoDB" id="9977870at2759"/>
<dbReference type="RefSeq" id="XP_040666305.1">
    <property type="nucleotide sequence ID" value="XM_040806374.1"/>
</dbReference>
<dbReference type="GeneID" id="63721885"/>